<dbReference type="InterPro" id="IPR009057">
    <property type="entry name" value="Homeodomain-like_sf"/>
</dbReference>
<evidence type="ECO:0000256" key="2">
    <source>
        <dbReference type="ARBA" id="ARBA00023163"/>
    </source>
</evidence>
<name>A0A1G7RLT4_RHOCA</name>
<keyword evidence="2" id="KW-0804">Transcription</keyword>
<accession>A0A1G7RLT4</accession>
<dbReference type="PANTHER" id="PTHR47893:SF1">
    <property type="entry name" value="REGULATORY PROTEIN PCHR"/>
    <property type="match status" value="1"/>
</dbReference>
<gene>
    <name evidence="5" type="ORF">SAMN04244550_03444</name>
</gene>
<evidence type="ECO:0000259" key="4">
    <source>
        <dbReference type="PROSITE" id="PS01124"/>
    </source>
</evidence>
<evidence type="ECO:0000313" key="5">
    <source>
        <dbReference type="EMBL" id="SDG11748.1"/>
    </source>
</evidence>
<dbReference type="Gene3D" id="1.10.10.60">
    <property type="entry name" value="Homeodomain-like"/>
    <property type="match status" value="1"/>
</dbReference>
<dbReference type="GO" id="GO:0003700">
    <property type="term" value="F:DNA-binding transcription factor activity"/>
    <property type="evidence" value="ECO:0007669"/>
    <property type="project" value="InterPro"/>
</dbReference>
<dbReference type="PANTHER" id="PTHR47893">
    <property type="entry name" value="REGULATORY PROTEIN PCHR"/>
    <property type="match status" value="1"/>
</dbReference>
<keyword evidence="1" id="KW-0805">Transcription regulation</keyword>
<organism evidence="5 6">
    <name type="scientific">Rhodobacter capsulatus</name>
    <name type="common">Rhodopseudomonas capsulata</name>
    <dbReference type="NCBI Taxonomy" id="1061"/>
    <lineage>
        <taxon>Bacteria</taxon>
        <taxon>Pseudomonadati</taxon>
        <taxon>Pseudomonadota</taxon>
        <taxon>Alphaproteobacteria</taxon>
        <taxon>Rhodobacterales</taxon>
        <taxon>Rhodobacter group</taxon>
        <taxon>Rhodobacter</taxon>
    </lineage>
</organism>
<feature type="compositionally biased region" description="Basic and acidic residues" evidence="3">
    <location>
        <begin position="1"/>
        <end position="10"/>
    </location>
</feature>
<protein>
    <submittedName>
        <fullName evidence="5">AraC-type DNA-binding protein</fullName>
    </submittedName>
</protein>
<evidence type="ECO:0000256" key="3">
    <source>
        <dbReference type="SAM" id="MobiDB-lite"/>
    </source>
</evidence>
<evidence type="ECO:0000256" key="1">
    <source>
        <dbReference type="ARBA" id="ARBA00023015"/>
    </source>
</evidence>
<sequence length="154" mass="16811">MVELTRHLADRAPGPAALPRRSARLAAEAKARIDAAPEAVPSALTLAHDLGTNETTLRRAFKTAHGVRLFDYVLDRRLQMGRDLVRYTALPIGEIAWRCGYGDPANFTHAYRRRFGCATCFAGGQALDFAQYSPLFSTGGSSAVGHPKRLICLK</sequence>
<dbReference type="SMART" id="SM00342">
    <property type="entry name" value="HTH_ARAC"/>
    <property type="match status" value="1"/>
</dbReference>
<feature type="domain" description="HTH araC/xylS-type" evidence="4">
    <location>
        <begin position="46"/>
        <end position="116"/>
    </location>
</feature>
<dbReference type="AlphaFoldDB" id="A0A1G7RLT4"/>
<dbReference type="EMBL" id="FNAY01000031">
    <property type="protein sequence ID" value="SDG11748.1"/>
    <property type="molecule type" value="Genomic_DNA"/>
</dbReference>
<feature type="compositionally biased region" description="Low complexity" evidence="3">
    <location>
        <begin position="11"/>
        <end position="20"/>
    </location>
</feature>
<feature type="region of interest" description="Disordered" evidence="3">
    <location>
        <begin position="1"/>
        <end position="20"/>
    </location>
</feature>
<dbReference type="InterPro" id="IPR018060">
    <property type="entry name" value="HTH_AraC"/>
</dbReference>
<dbReference type="Proteomes" id="UP000183812">
    <property type="component" value="Unassembled WGS sequence"/>
</dbReference>
<reference evidence="5 6" key="1">
    <citation type="submission" date="2016-10" db="EMBL/GenBank/DDBJ databases">
        <authorList>
            <person name="de Groot N.N."/>
        </authorList>
    </citation>
    <scope>NUCLEOTIDE SEQUENCE [LARGE SCALE GENOMIC DNA]</scope>
    <source>
        <strain evidence="6">DSM 938 / 37b4</strain>
    </source>
</reference>
<keyword evidence="5" id="KW-0238">DNA-binding</keyword>
<dbReference type="InterPro" id="IPR053142">
    <property type="entry name" value="PchR_regulatory_protein"/>
</dbReference>
<dbReference type="GO" id="GO:0043565">
    <property type="term" value="F:sequence-specific DNA binding"/>
    <property type="evidence" value="ECO:0007669"/>
    <property type="project" value="InterPro"/>
</dbReference>
<dbReference type="Pfam" id="PF12833">
    <property type="entry name" value="HTH_18"/>
    <property type="match status" value="1"/>
</dbReference>
<proteinExistence type="predicted"/>
<dbReference type="SUPFAM" id="SSF46689">
    <property type="entry name" value="Homeodomain-like"/>
    <property type="match status" value="1"/>
</dbReference>
<dbReference type="PROSITE" id="PS01124">
    <property type="entry name" value="HTH_ARAC_FAMILY_2"/>
    <property type="match status" value="1"/>
</dbReference>
<evidence type="ECO:0000313" key="6">
    <source>
        <dbReference type="Proteomes" id="UP000183812"/>
    </source>
</evidence>